<dbReference type="KEGG" id="fnf:BSQ88_06970"/>
<dbReference type="PANTHER" id="PTHR45266">
    <property type="entry name" value="OXALOACETATE DECARBOXYLASE ALPHA CHAIN"/>
    <property type="match status" value="1"/>
</dbReference>
<dbReference type="CDD" id="cd06850">
    <property type="entry name" value="biotinyl_domain"/>
    <property type="match status" value="1"/>
</dbReference>
<dbReference type="RefSeq" id="WP_005960023.1">
    <property type="nucleotide sequence ID" value="NZ_CAXOUE010000016.1"/>
</dbReference>
<evidence type="ECO:0000313" key="2">
    <source>
        <dbReference type="EMBL" id="KYL05097.1"/>
    </source>
</evidence>
<dbReference type="InterPro" id="IPR000089">
    <property type="entry name" value="Biotin_lipoyl"/>
</dbReference>
<sequence>MKYVVTVNGEKFEVEVERADGRSAGTLSRRPMERGERTSAPIQKAAPVVEAPKAAPVAAPAPAVTSSGTANAVVSPMPGVILDLKVKEGDTVTVGQTIVILEAMKMENEIVSEFAGKVTAIKVKKGDNVDTDAVLVEIQ</sequence>
<evidence type="ECO:0000256" key="1">
    <source>
        <dbReference type="SAM" id="MobiDB-lite"/>
    </source>
</evidence>
<evidence type="ECO:0000313" key="3">
    <source>
        <dbReference type="Proteomes" id="UP000075816"/>
    </source>
</evidence>
<dbReference type="PROSITE" id="PS00188">
    <property type="entry name" value="BIOTIN"/>
    <property type="match status" value="1"/>
</dbReference>
<organism evidence="2 3">
    <name type="scientific">Fusobacterium necrophorum subsp. funduliforme</name>
    <dbReference type="NCBI Taxonomy" id="143387"/>
    <lineage>
        <taxon>Bacteria</taxon>
        <taxon>Fusobacteriati</taxon>
        <taxon>Fusobacteriota</taxon>
        <taxon>Fusobacteriia</taxon>
        <taxon>Fusobacteriales</taxon>
        <taxon>Fusobacteriaceae</taxon>
        <taxon>Fusobacterium</taxon>
    </lineage>
</organism>
<protein>
    <submittedName>
        <fullName evidence="2">Acetyl-CoA carboxylase biotin carboxyl carrier protein subunit</fullName>
    </submittedName>
</protein>
<dbReference type="AlphaFoldDB" id="A0A162J3Z2"/>
<dbReference type="GeneID" id="75076124"/>
<proteinExistence type="predicted"/>
<comment type="caution">
    <text evidence="2">The sequence shown here is derived from an EMBL/GenBank/DDBJ whole genome shotgun (WGS) entry which is preliminary data.</text>
</comment>
<dbReference type="Gene3D" id="2.40.50.100">
    <property type="match status" value="1"/>
</dbReference>
<dbReference type="PROSITE" id="PS50968">
    <property type="entry name" value="BIOTINYL_LIPOYL"/>
    <property type="match status" value="1"/>
</dbReference>
<dbReference type="InterPro" id="IPR001882">
    <property type="entry name" value="Biotin_BS"/>
</dbReference>
<dbReference type="eggNOG" id="COG0511">
    <property type="taxonomic scope" value="Bacteria"/>
</dbReference>
<dbReference type="Proteomes" id="UP000075816">
    <property type="component" value="Unassembled WGS sequence"/>
</dbReference>
<dbReference type="FunFam" id="2.40.50.100:FF:000003">
    <property type="entry name" value="Acetyl-CoA carboxylase biotin carboxyl carrier protein"/>
    <property type="match status" value="1"/>
</dbReference>
<name>A0A162J3Z2_9FUSO</name>
<feature type="region of interest" description="Disordered" evidence="1">
    <location>
        <begin position="21"/>
        <end position="43"/>
    </location>
</feature>
<dbReference type="PANTHER" id="PTHR45266:SF3">
    <property type="entry name" value="OXALOACETATE DECARBOXYLASE ALPHA CHAIN"/>
    <property type="match status" value="1"/>
</dbReference>
<dbReference type="InterPro" id="IPR050709">
    <property type="entry name" value="Biotin_Carboxyl_Carrier/Decarb"/>
</dbReference>
<dbReference type="SUPFAM" id="SSF51230">
    <property type="entry name" value="Single hybrid motif"/>
    <property type="match status" value="1"/>
</dbReference>
<dbReference type="EMBL" id="LVEA01000013">
    <property type="protein sequence ID" value="KYL05097.1"/>
    <property type="molecule type" value="Genomic_DNA"/>
</dbReference>
<gene>
    <name evidence="2" type="ORF">A2J07_08970</name>
</gene>
<accession>A0A162J3Z2</accession>
<dbReference type="Pfam" id="PF00364">
    <property type="entry name" value="Biotin_lipoyl"/>
    <property type="match status" value="1"/>
</dbReference>
<reference evidence="2 3" key="1">
    <citation type="submission" date="2016-03" db="EMBL/GenBank/DDBJ databases">
        <title>Comparative genomics of human isolates of Fusobacterium necrophorum.</title>
        <authorList>
            <person name="Jensen A."/>
            <person name="Bank S."/>
            <person name="Andersen P.S."/>
            <person name="Kristensen L.H."/>
            <person name="Prag J."/>
        </authorList>
    </citation>
    <scope>NUCLEOTIDE SEQUENCE [LARGE SCALE GENOMIC DNA]</scope>
    <source>
        <strain evidence="2 3">LS_1264</strain>
    </source>
</reference>
<dbReference type="InterPro" id="IPR011053">
    <property type="entry name" value="Single_hybrid_motif"/>
</dbReference>